<keyword evidence="1" id="KW-1133">Transmembrane helix</keyword>
<protein>
    <submittedName>
        <fullName evidence="2">Uncharacterized protein</fullName>
    </submittedName>
</protein>
<evidence type="ECO:0000256" key="1">
    <source>
        <dbReference type="SAM" id="Phobius"/>
    </source>
</evidence>
<accession>A0A5N7DFH8</accession>
<organism evidence="2 3">
    <name type="scientific">Aspergillus pseudonomiae</name>
    <dbReference type="NCBI Taxonomy" id="1506151"/>
    <lineage>
        <taxon>Eukaryota</taxon>
        <taxon>Fungi</taxon>
        <taxon>Dikarya</taxon>
        <taxon>Ascomycota</taxon>
        <taxon>Pezizomycotina</taxon>
        <taxon>Eurotiomycetes</taxon>
        <taxon>Eurotiomycetidae</taxon>
        <taxon>Eurotiales</taxon>
        <taxon>Aspergillaceae</taxon>
        <taxon>Aspergillus</taxon>
        <taxon>Aspergillus subgen. Circumdati</taxon>
    </lineage>
</organism>
<gene>
    <name evidence="2" type="ORF">BDV37DRAFT_246175</name>
</gene>
<dbReference type="Proteomes" id="UP000325579">
    <property type="component" value="Unassembled WGS sequence"/>
</dbReference>
<dbReference type="EMBL" id="ML736763">
    <property type="protein sequence ID" value="KAE8404955.1"/>
    <property type="molecule type" value="Genomic_DNA"/>
</dbReference>
<dbReference type="GeneID" id="43666409"/>
<name>A0A5N7DFH8_9EURO</name>
<keyword evidence="3" id="KW-1185">Reference proteome</keyword>
<sequence>MYELKSWLSFSHSPLGPQFMYFILFSIMILCQASLVTLCVSWLSSESLLRSTWNASETQKEAL</sequence>
<keyword evidence="1" id="KW-0472">Membrane</keyword>
<reference evidence="2 3" key="1">
    <citation type="submission" date="2019-04" db="EMBL/GenBank/DDBJ databases">
        <authorList>
            <consortium name="DOE Joint Genome Institute"/>
            <person name="Mondo S."/>
            <person name="Kjaerbolling I."/>
            <person name="Vesth T."/>
            <person name="Frisvad J.C."/>
            <person name="Nybo J.L."/>
            <person name="Theobald S."/>
            <person name="Kildgaard S."/>
            <person name="Isbrandt T."/>
            <person name="Kuo A."/>
            <person name="Sato A."/>
            <person name="Lyhne E.K."/>
            <person name="Kogle M.E."/>
            <person name="Wiebenga A."/>
            <person name="Kun R.S."/>
            <person name="Lubbers R.J."/>
            <person name="Makela M.R."/>
            <person name="Barry K."/>
            <person name="Chovatia M."/>
            <person name="Clum A."/>
            <person name="Daum C."/>
            <person name="Haridas S."/>
            <person name="He G."/>
            <person name="LaButti K."/>
            <person name="Lipzen A."/>
            <person name="Riley R."/>
            <person name="Salamov A."/>
            <person name="Simmons B.A."/>
            <person name="Magnuson J.K."/>
            <person name="Henrissat B."/>
            <person name="Mortensen U.H."/>
            <person name="Larsen T.O."/>
            <person name="Devries R.P."/>
            <person name="Grigoriev I.V."/>
            <person name="Machida M."/>
            <person name="Baker S.E."/>
            <person name="Andersen M.R."/>
            <person name="Cantor M.N."/>
            <person name="Hua S.X."/>
        </authorList>
    </citation>
    <scope>NUCLEOTIDE SEQUENCE [LARGE SCALE GENOMIC DNA]</scope>
    <source>
        <strain evidence="2 3">CBS 119388</strain>
    </source>
</reference>
<feature type="transmembrane region" description="Helical" evidence="1">
    <location>
        <begin position="20"/>
        <end position="43"/>
    </location>
</feature>
<evidence type="ECO:0000313" key="3">
    <source>
        <dbReference type="Proteomes" id="UP000325579"/>
    </source>
</evidence>
<proteinExistence type="predicted"/>
<dbReference type="AlphaFoldDB" id="A0A5N7DFH8"/>
<evidence type="ECO:0000313" key="2">
    <source>
        <dbReference type="EMBL" id="KAE8404955.1"/>
    </source>
</evidence>
<keyword evidence="1" id="KW-0812">Transmembrane</keyword>
<dbReference type="RefSeq" id="XP_031942274.1">
    <property type="nucleotide sequence ID" value="XM_032081718.1"/>
</dbReference>